<feature type="region of interest" description="Disordered" evidence="4">
    <location>
        <begin position="1"/>
        <end position="55"/>
    </location>
</feature>
<feature type="compositionally biased region" description="Basic and acidic residues" evidence="4">
    <location>
        <begin position="1"/>
        <end position="22"/>
    </location>
</feature>
<proteinExistence type="inferred from homology"/>
<evidence type="ECO:0000256" key="2">
    <source>
        <dbReference type="ARBA" id="ARBA00006966"/>
    </source>
</evidence>
<dbReference type="Gene3D" id="3.40.640.10">
    <property type="entry name" value="Type I PLP-dependent aspartate aminotransferase-like (Major domain)"/>
    <property type="match status" value="1"/>
</dbReference>
<dbReference type="InterPro" id="IPR015421">
    <property type="entry name" value="PyrdxlP-dep_Trfase_major"/>
</dbReference>
<keyword evidence="7" id="KW-1185">Reference proteome</keyword>
<sequence length="408" mass="44501">MHGNTRHDHDQPTRQPDRHTPPEQDTGPDAGPGSGERHRRLAAARGAKRSLAARPQTLRERLDGLFANAPGVYDLDGWPDMYGNDDGIVGELERRTADALGAEAAAFFPTGTMAQQVALRCWAGRTGNATVAGHPLSHMEVHERDAYATVSGLRMVHPTGEPRIATADEVHALQEPFGALALELPLRDAGFVLPGWDELTATVEAARERDAVIHFDGARLWECTPHFGRGLPEIAALADSVYVSFYKSLGGIGGAALVGSESFIEETRAWRHRYGGQLFQQWPTALTALAGLESELPRLPAYVARAKVVAQALAEGLTESSVPWFRIHPQEPHTHQFRLWLPYPAQTLNDTGLRQARETGTSLFQTWFEDATPGLATTEVTVQAPALEWPEDEIRAALADFVARVTAA</sequence>
<evidence type="ECO:0000256" key="3">
    <source>
        <dbReference type="ARBA" id="ARBA00022898"/>
    </source>
</evidence>
<reference evidence="7" key="1">
    <citation type="journal article" date="2019" name="Int. J. Syst. Evol. Microbiol.">
        <title>The Global Catalogue of Microorganisms (GCM) 10K type strain sequencing project: providing services to taxonomists for standard genome sequencing and annotation.</title>
        <authorList>
            <consortium name="The Broad Institute Genomics Platform"/>
            <consortium name="The Broad Institute Genome Sequencing Center for Infectious Disease"/>
            <person name="Wu L."/>
            <person name="Ma J."/>
        </authorList>
    </citation>
    <scope>NUCLEOTIDE SEQUENCE [LARGE SCALE GENOMIC DNA]</scope>
    <source>
        <strain evidence="7">CGMCC 1.15809</strain>
    </source>
</reference>
<dbReference type="InterPro" id="IPR015424">
    <property type="entry name" value="PyrdxlP-dep_Trfase"/>
</dbReference>
<dbReference type="RefSeq" id="WP_345077416.1">
    <property type="nucleotide sequence ID" value="NZ_BAAAWG010000002.1"/>
</dbReference>
<name>A0ABW1FQ47_9ACTN</name>
<dbReference type="Proteomes" id="UP001596241">
    <property type="component" value="Unassembled WGS sequence"/>
</dbReference>
<evidence type="ECO:0000256" key="4">
    <source>
        <dbReference type="SAM" id="MobiDB-lite"/>
    </source>
</evidence>
<gene>
    <name evidence="6" type="ORF">ACFP3M_19625</name>
</gene>
<comment type="cofactor">
    <cofactor evidence="1">
        <name>pyridoxal 5'-phosphate</name>
        <dbReference type="ChEBI" id="CHEBI:597326"/>
    </cofactor>
</comment>
<organism evidence="6 7">
    <name type="scientific">Streptomyces ramulosus</name>
    <dbReference type="NCBI Taxonomy" id="47762"/>
    <lineage>
        <taxon>Bacteria</taxon>
        <taxon>Bacillati</taxon>
        <taxon>Actinomycetota</taxon>
        <taxon>Actinomycetes</taxon>
        <taxon>Kitasatosporales</taxon>
        <taxon>Streptomycetaceae</taxon>
        <taxon>Streptomyces</taxon>
    </lineage>
</organism>
<accession>A0ABW1FQ47</accession>
<evidence type="ECO:0000259" key="5">
    <source>
        <dbReference type="Pfam" id="PF01212"/>
    </source>
</evidence>
<comment type="caution">
    <text evidence="6">The sequence shown here is derived from an EMBL/GenBank/DDBJ whole genome shotgun (WGS) entry which is preliminary data.</text>
</comment>
<evidence type="ECO:0000256" key="1">
    <source>
        <dbReference type="ARBA" id="ARBA00001933"/>
    </source>
</evidence>
<evidence type="ECO:0000313" key="6">
    <source>
        <dbReference type="EMBL" id="MFC5895013.1"/>
    </source>
</evidence>
<protein>
    <submittedName>
        <fullName evidence="6">Threonine aldolase family protein</fullName>
    </submittedName>
</protein>
<dbReference type="EMBL" id="JBHSPW010000009">
    <property type="protein sequence ID" value="MFC5895013.1"/>
    <property type="molecule type" value="Genomic_DNA"/>
</dbReference>
<evidence type="ECO:0000313" key="7">
    <source>
        <dbReference type="Proteomes" id="UP001596241"/>
    </source>
</evidence>
<dbReference type="PANTHER" id="PTHR48097">
    <property type="entry name" value="L-THREONINE ALDOLASE-RELATED"/>
    <property type="match status" value="1"/>
</dbReference>
<feature type="compositionally biased region" description="Basic residues" evidence="4">
    <location>
        <begin position="37"/>
        <end position="48"/>
    </location>
</feature>
<dbReference type="SUPFAM" id="SSF53383">
    <property type="entry name" value="PLP-dependent transferases"/>
    <property type="match status" value="1"/>
</dbReference>
<dbReference type="InterPro" id="IPR015422">
    <property type="entry name" value="PyrdxlP-dep_Trfase_small"/>
</dbReference>
<dbReference type="InterPro" id="IPR001597">
    <property type="entry name" value="ArAA_b-elim_lyase/Thr_aldolase"/>
</dbReference>
<dbReference type="Pfam" id="PF01212">
    <property type="entry name" value="Beta_elim_lyase"/>
    <property type="match status" value="1"/>
</dbReference>
<feature type="domain" description="Aromatic amino acid beta-eliminating lyase/threonine aldolase" evidence="5">
    <location>
        <begin position="81"/>
        <end position="315"/>
    </location>
</feature>
<dbReference type="Gene3D" id="3.90.1150.10">
    <property type="entry name" value="Aspartate Aminotransferase, domain 1"/>
    <property type="match status" value="1"/>
</dbReference>
<comment type="similarity">
    <text evidence="2">Belongs to the threonine aldolase family.</text>
</comment>
<keyword evidence="3" id="KW-0663">Pyridoxal phosphate</keyword>
<dbReference type="PANTHER" id="PTHR48097:SF9">
    <property type="entry name" value="L-THREONINE ALDOLASE"/>
    <property type="match status" value="1"/>
</dbReference>